<sequence length="65" mass="7269">QSVPKLIDEECNLMKPKVYNSSVTTTDNLLDEYLGAIYRWSQSCDEAGTSSGAAENIRSVRPRLF</sequence>
<protein>
    <submittedName>
        <fullName evidence="1">Uncharacterized protein</fullName>
    </submittedName>
</protein>
<name>A0A392V3H6_9FABA</name>
<evidence type="ECO:0000313" key="2">
    <source>
        <dbReference type="Proteomes" id="UP000265520"/>
    </source>
</evidence>
<reference evidence="1 2" key="1">
    <citation type="journal article" date="2018" name="Front. Plant Sci.">
        <title>Red Clover (Trifolium pratense) and Zigzag Clover (T. medium) - A Picture of Genomic Similarities and Differences.</title>
        <authorList>
            <person name="Dluhosova J."/>
            <person name="Istvanek J."/>
            <person name="Nedelnik J."/>
            <person name="Repkova J."/>
        </authorList>
    </citation>
    <scope>NUCLEOTIDE SEQUENCE [LARGE SCALE GENOMIC DNA]</scope>
    <source>
        <strain evidence="2">cv. 10/8</strain>
        <tissue evidence="1">Leaf</tissue>
    </source>
</reference>
<comment type="caution">
    <text evidence="1">The sequence shown here is derived from an EMBL/GenBank/DDBJ whole genome shotgun (WGS) entry which is preliminary data.</text>
</comment>
<accession>A0A392V3H6</accession>
<proteinExistence type="predicted"/>
<dbReference type="AlphaFoldDB" id="A0A392V3H6"/>
<feature type="non-terminal residue" evidence="1">
    <location>
        <position position="1"/>
    </location>
</feature>
<evidence type="ECO:0000313" key="1">
    <source>
        <dbReference type="EMBL" id="MCI82806.1"/>
    </source>
</evidence>
<organism evidence="1 2">
    <name type="scientific">Trifolium medium</name>
    <dbReference type="NCBI Taxonomy" id="97028"/>
    <lineage>
        <taxon>Eukaryota</taxon>
        <taxon>Viridiplantae</taxon>
        <taxon>Streptophyta</taxon>
        <taxon>Embryophyta</taxon>
        <taxon>Tracheophyta</taxon>
        <taxon>Spermatophyta</taxon>
        <taxon>Magnoliopsida</taxon>
        <taxon>eudicotyledons</taxon>
        <taxon>Gunneridae</taxon>
        <taxon>Pentapetalae</taxon>
        <taxon>rosids</taxon>
        <taxon>fabids</taxon>
        <taxon>Fabales</taxon>
        <taxon>Fabaceae</taxon>
        <taxon>Papilionoideae</taxon>
        <taxon>50 kb inversion clade</taxon>
        <taxon>NPAAA clade</taxon>
        <taxon>Hologalegina</taxon>
        <taxon>IRL clade</taxon>
        <taxon>Trifolieae</taxon>
        <taxon>Trifolium</taxon>
    </lineage>
</organism>
<keyword evidence="2" id="KW-1185">Reference proteome</keyword>
<dbReference type="EMBL" id="LXQA011052146">
    <property type="protein sequence ID" value="MCI82806.1"/>
    <property type="molecule type" value="Genomic_DNA"/>
</dbReference>
<dbReference type="Proteomes" id="UP000265520">
    <property type="component" value="Unassembled WGS sequence"/>
</dbReference>